<sequence length="217" mass="21888">MHLVKALVASALLVAAAVAQGISFTSFPDKVQVGDPVTVTWTGGTGAPVTITLRRGPREDLKDVQILTTSGKGGSFTWTPGSELENGNNYALQISQGTDVNYGSLFSISGGSGTGDDKTTSSSVTTSQTTSLSRSASTPATTTTHAPSTGTPSGYPTASLNRTTTAGPRTRTTSVIITPSGPKSAPPTPTPTTGGAAVMSSSFALIMGVLAAFAYLN</sequence>
<evidence type="ECO:0000256" key="2">
    <source>
        <dbReference type="SAM" id="MobiDB-lite"/>
    </source>
</evidence>
<dbReference type="InterPro" id="IPR018466">
    <property type="entry name" value="Kre9/Knh1-like_N"/>
</dbReference>
<accession>A0A1D2J956</accession>
<proteinExistence type="predicted"/>
<keyword evidence="3" id="KW-1133">Transmembrane helix</keyword>
<dbReference type="PANTHER" id="PTHR40633">
    <property type="entry name" value="MATRIX PROTEIN, PUTATIVE (AFU_ORTHOLOGUE AFUA_8G05410)-RELATED"/>
    <property type="match status" value="1"/>
</dbReference>
<dbReference type="InterPro" id="IPR052982">
    <property type="entry name" value="SRP1/TIP1-like"/>
</dbReference>
<feature type="transmembrane region" description="Helical" evidence="3">
    <location>
        <begin position="196"/>
        <end position="216"/>
    </location>
</feature>
<feature type="chain" id="PRO_5008902344" description="Yeast cell wall synthesis Kre9/Knh1-like N-terminal domain-containing protein" evidence="4">
    <location>
        <begin position="20"/>
        <end position="217"/>
    </location>
</feature>
<comment type="caution">
    <text evidence="6">The sequence shown here is derived from an EMBL/GenBank/DDBJ whole genome shotgun (WGS) entry which is preliminary data.</text>
</comment>
<dbReference type="EMBL" id="LZYO01000280">
    <property type="protein sequence ID" value="ODH20499.1"/>
    <property type="molecule type" value="Genomic_DNA"/>
</dbReference>
<feature type="compositionally biased region" description="Low complexity" evidence="2">
    <location>
        <begin position="120"/>
        <end position="153"/>
    </location>
</feature>
<dbReference type="Proteomes" id="UP000242814">
    <property type="component" value="Unassembled WGS sequence"/>
</dbReference>
<evidence type="ECO:0000313" key="6">
    <source>
        <dbReference type="EMBL" id="ODH20499.1"/>
    </source>
</evidence>
<keyword evidence="3" id="KW-0472">Membrane</keyword>
<organism evidence="6 7">
    <name type="scientific">Paracoccidioides brasiliensis</name>
    <dbReference type="NCBI Taxonomy" id="121759"/>
    <lineage>
        <taxon>Eukaryota</taxon>
        <taxon>Fungi</taxon>
        <taxon>Dikarya</taxon>
        <taxon>Ascomycota</taxon>
        <taxon>Pezizomycotina</taxon>
        <taxon>Eurotiomycetes</taxon>
        <taxon>Eurotiomycetidae</taxon>
        <taxon>Onygenales</taxon>
        <taxon>Ajellomycetaceae</taxon>
        <taxon>Paracoccidioides</taxon>
    </lineage>
</organism>
<evidence type="ECO:0000256" key="4">
    <source>
        <dbReference type="SAM" id="SignalP"/>
    </source>
</evidence>
<dbReference type="PANTHER" id="PTHR40633:SF6">
    <property type="entry name" value="MATRIX PROTEIN, PUTATIVE (AFU_ORTHOLOGUE AFUA_8G05410)-RELATED"/>
    <property type="match status" value="1"/>
</dbReference>
<feature type="domain" description="Yeast cell wall synthesis Kre9/Knh1-like N-terminal" evidence="5">
    <location>
        <begin position="29"/>
        <end position="108"/>
    </location>
</feature>
<evidence type="ECO:0000256" key="3">
    <source>
        <dbReference type="SAM" id="Phobius"/>
    </source>
</evidence>
<evidence type="ECO:0000313" key="7">
    <source>
        <dbReference type="Proteomes" id="UP000242814"/>
    </source>
</evidence>
<name>A0A1D2J956_PARBR</name>
<protein>
    <recommendedName>
        <fullName evidence="5">Yeast cell wall synthesis Kre9/Knh1-like N-terminal domain-containing protein</fullName>
    </recommendedName>
</protein>
<dbReference type="VEuPathDB" id="FungiDB:PABG_00171"/>
<dbReference type="Pfam" id="PF10342">
    <property type="entry name" value="Kre9_KNH"/>
    <property type="match status" value="1"/>
</dbReference>
<dbReference type="VEuPathDB" id="FungiDB:PADG_02569"/>
<evidence type="ECO:0000259" key="5">
    <source>
        <dbReference type="Pfam" id="PF10342"/>
    </source>
</evidence>
<dbReference type="AlphaFoldDB" id="A0A1D2J956"/>
<feature type="region of interest" description="Disordered" evidence="2">
    <location>
        <begin position="112"/>
        <end position="194"/>
    </location>
</feature>
<dbReference type="OMA" id="NQTMSSA"/>
<reference evidence="6 7" key="1">
    <citation type="submission" date="2016-06" db="EMBL/GenBank/DDBJ databases">
        <authorList>
            <person name="Kjaerup R.B."/>
            <person name="Dalgaard T.S."/>
            <person name="Juul-Madsen H.R."/>
        </authorList>
    </citation>
    <scope>NUCLEOTIDE SEQUENCE [LARGE SCALE GENOMIC DNA]</scope>
    <source>
        <strain evidence="6 7">Pb300</strain>
    </source>
</reference>
<gene>
    <name evidence="6" type="ORF">ACO22_05862</name>
</gene>
<feature type="signal peptide" evidence="4">
    <location>
        <begin position="1"/>
        <end position="19"/>
    </location>
</feature>
<evidence type="ECO:0000256" key="1">
    <source>
        <dbReference type="ARBA" id="ARBA00022729"/>
    </source>
</evidence>
<feature type="compositionally biased region" description="Low complexity" evidence="2">
    <location>
        <begin position="162"/>
        <end position="183"/>
    </location>
</feature>
<keyword evidence="1 4" id="KW-0732">Signal</keyword>
<keyword evidence="3" id="KW-0812">Transmembrane</keyword>